<dbReference type="AlphaFoldDB" id="A0A1G1KWW8"/>
<keyword evidence="7 9" id="KW-0139">CF(1)</keyword>
<dbReference type="GO" id="GO:0012505">
    <property type="term" value="C:endomembrane system"/>
    <property type="evidence" value="ECO:0007669"/>
    <property type="project" value="UniProtKB-SubCell"/>
</dbReference>
<gene>
    <name evidence="11" type="ORF">A3G33_09560</name>
</gene>
<dbReference type="InterPro" id="IPR020546">
    <property type="entry name" value="ATP_synth_F1_dsu/esu_N"/>
</dbReference>
<dbReference type="CDD" id="cd12152">
    <property type="entry name" value="F1-ATPase_delta"/>
    <property type="match status" value="1"/>
</dbReference>
<evidence type="ECO:0000313" key="11">
    <source>
        <dbReference type="EMBL" id="OGW97428.1"/>
    </source>
</evidence>
<dbReference type="NCBIfam" id="TIGR01216">
    <property type="entry name" value="ATP_synt_epsi"/>
    <property type="match status" value="1"/>
</dbReference>
<evidence type="ECO:0000256" key="5">
    <source>
        <dbReference type="ARBA" id="ARBA00023065"/>
    </source>
</evidence>
<evidence type="ECO:0000313" key="12">
    <source>
        <dbReference type="Proteomes" id="UP000178187"/>
    </source>
</evidence>
<dbReference type="Proteomes" id="UP000178187">
    <property type="component" value="Unassembled WGS sequence"/>
</dbReference>
<dbReference type="Gene3D" id="2.60.15.10">
    <property type="entry name" value="F0F1 ATP synthase delta/epsilon subunit, N-terminal"/>
    <property type="match status" value="1"/>
</dbReference>
<feature type="domain" description="ATP synthase F1 complex delta/epsilon subunit N-terminal" evidence="10">
    <location>
        <begin position="7"/>
        <end position="85"/>
    </location>
</feature>
<evidence type="ECO:0000256" key="3">
    <source>
        <dbReference type="ARBA" id="ARBA00005712"/>
    </source>
</evidence>
<evidence type="ECO:0000256" key="4">
    <source>
        <dbReference type="ARBA" id="ARBA00022448"/>
    </source>
</evidence>
<dbReference type="EMBL" id="MHFR01000042">
    <property type="protein sequence ID" value="OGW97428.1"/>
    <property type="molecule type" value="Genomic_DNA"/>
</dbReference>
<keyword evidence="8 9" id="KW-0066">ATP synthesis</keyword>
<evidence type="ECO:0000256" key="2">
    <source>
        <dbReference type="ARBA" id="ARBA00004184"/>
    </source>
</evidence>
<evidence type="ECO:0000256" key="6">
    <source>
        <dbReference type="ARBA" id="ARBA00023136"/>
    </source>
</evidence>
<name>A0A1G1KWW8_9BACT</name>
<comment type="function">
    <text evidence="1">Produces ATP from ADP in the presence of a proton gradient across the membrane.</text>
</comment>
<comment type="subunit">
    <text evidence="9">F-type ATPases have 2 components, CF(1) - the catalytic core - and CF(0) - the membrane proton channel. CF(1) has five subunits: alpha(3), beta(3), gamma(1), delta(1), epsilon(1). CF(0) has three main subunits: a, b and c.</text>
</comment>
<organism evidence="11 12">
    <name type="scientific">Candidatus Danuiimicrobium aquiferis</name>
    <dbReference type="NCBI Taxonomy" id="1801832"/>
    <lineage>
        <taxon>Bacteria</taxon>
        <taxon>Pseudomonadati</taxon>
        <taxon>Candidatus Omnitrophota</taxon>
        <taxon>Candidatus Danuiimicrobium</taxon>
    </lineage>
</organism>
<keyword evidence="5 9" id="KW-0406">Ion transport</keyword>
<comment type="subcellular location">
    <subcellularLocation>
        <location evidence="2">Endomembrane system</location>
        <topology evidence="2">Peripheral membrane protein</topology>
    </subcellularLocation>
</comment>
<evidence type="ECO:0000259" key="10">
    <source>
        <dbReference type="Pfam" id="PF02823"/>
    </source>
</evidence>
<evidence type="ECO:0000256" key="9">
    <source>
        <dbReference type="RuleBase" id="RU003656"/>
    </source>
</evidence>
<evidence type="ECO:0000256" key="7">
    <source>
        <dbReference type="ARBA" id="ARBA00023196"/>
    </source>
</evidence>
<keyword evidence="6" id="KW-0472">Membrane</keyword>
<dbReference type="SUPFAM" id="SSF51344">
    <property type="entry name" value="Epsilon subunit of F1F0-ATP synthase N-terminal domain"/>
    <property type="match status" value="1"/>
</dbReference>
<sequence length="89" mass="9448">MAEPFLLKIVTPEKAFYSGRVSSMVAPGNIGSFGILPNHAPLIACSNGGRLKINEADQSGDRFFKIGSGIIEVLNNQVTILTKDAEAIS</sequence>
<proteinExistence type="inferred from homology"/>
<evidence type="ECO:0000256" key="1">
    <source>
        <dbReference type="ARBA" id="ARBA00003543"/>
    </source>
</evidence>
<dbReference type="PANTHER" id="PTHR13822">
    <property type="entry name" value="ATP SYNTHASE DELTA/EPSILON CHAIN"/>
    <property type="match status" value="1"/>
</dbReference>
<accession>A0A1G1KWW8</accession>
<comment type="similarity">
    <text evidence="3 9">Belongs to the ATPase epsilon chain family.</text>
</comment>
<dbReference type="GO" id="GO:0045259">
    <property type="term" value="C:proton-transporting ATP synthase complex"/>
    <property type="evidence" value="ECO:0007669"/>
    <property type="project" value="UniProtKB-KW"/>
</dbReference>
<comment type="caution">
    <text evidence="11">The sequence shown here is derived from an EMBL/GenBank/DDBJ whole genome shotgun (WGS) entry which is preliminary data.</text>
</comment>
<reference evidence="11 12" key="1">
    <citation type="journal article" date="2016" name="Nat. Commun.">
        <title>Thousands of microbial genomes shed light on interconnected biogeochemical processes in an aquifer system.</title>
        <authorList>
            <person name="Anantharaman K."/>
            <person name="Brown C.T."/>
            <person name="Hug L.A."/>
            <person name="Sharon I."/>
            <person name="Castelle C.J."/>
            <person name="Probst A.J."/>
            <person name="Thomas B.C."/>
            <person name="Singh A."/>
            <person name="Wilkins M.J."/>
            <person name="Karaoz U."/>
            <person name="Brodie E.L."/>
            <person name="Williams K.H."/>
            <person name="Hubbard S.S."/>
            <person name="Banfield J.F."/>
        </authorList>
    </citation>
    <scope>NUCLEOTIDE SEQUENCE [LARGE SCALE GENOMIC DNA]</scope>
</reference>
<dbReference type="Pfam" id="PF02823">
    <property type="entry name" value="ATP-synt_DE_N"/>
    <property type="match status" value="1"/>
</dbReference>
<dbReference type="InterPro" id="IPR001469">
    <property type="entry name" value="ATP_synth_F1_dsu/esu"/>
</dbReference>
<evidence type="ECO:0000256" key="8">
    <source>
        <dbReference type="ARBA" id="ARBA00023310"/>
    </source>
</evidence>
<keyword evidence="4 9" id="KW-0813">Transport</keyword>
<dbReference type="GO" id="GO:0046933">
    <property type="term" value="F:proton-transporting ATP synthase activity, rotational mechanism"/>
    <property type="evidence" value="ECO:0007669"/>
    <property type="project" value="InterPro"/>
</dbReference>
<dbReference type="PANTHER" id="PTHR13822:SF10">
    <property type="entry name" value="ATP SYNTHASE EPSILON CHAIN, CHLOROPLASTIC"/>
    <property type="match status" value="1"/>
</dbReference>
<dbReference type="InterPro" id="IPR036771">
    <property type="entry name" value="ATPsynth_dsu/esu_N"/>
</dbReference>
<protein>
    <submittedName>
        <fullName evidence="11">ATP synthase F1 subunit epsilon</fullName>
    </submittedName>
</protein>